<feature type="region of interest" description="Disordered" evidence="1">
    <location>
        <begin position="178"/>
        <end position="224"/>
    </location>
</feature>
<feature type="compositionally biased region" description="Basic and acidic residues" evidence="1">
    <location>
        <begin position="206"/>
        <end position="224"/>
    </location>
</feature>
<feature type="compositionally biased region" description="Low complexity" evidence="1">
    <location>
        <begin position="58"/>
        <end position="75"/>
    </location>
</feature>
<evidence type="ECO:0000256" key="1">
    <source>
        <dbReference type="SAM" id="MobiDB-lite"/>
    </source>
</evidence>
<evidence type="ECO:0000313" key="2">
    <source>
        <dbReference type="EMBL" id="MBP0459802.1"/>
    </source>
</evidence>
<dbReference type="AlphaFoldDB" id="A0A940RW61"/>
<name>A0A940RW61_9ACTN</name>
<keyword evidence="3" id="KW-1185">Reference proteome</keyword>
<reference evidence="2" key="1">
    <citation type="submission" date="2021-03" db="EMBL/GenBank/DDBJ databases">
        <title>Whole genome sequence of Streptomyces bomunensis MMS17-BM035.</title>
        <authorList>
            <person name="Lee J.H."/>
        </authorList>
    </citation>
    <scope>NUCLEOTIDE SEQUENCE</scope>
    <source>
        <strain evidence="2">MMS17-BM035</strain>
    </source>
</reference>
<dbReference type="RefSeq" id="WP_209341920.1">
    <property type="nucleotide sequence ID" value="NZ_JAGIQL010000086.1"/>
</dbReference>
<organism evidence="2 3">
    <name type="scientific">Streptomyces montanisoli</name>
    <dbReference type="NCBI Taxonomy" id="2798581"/>
    <lineage>
        <taxon>Bacteria</taxon>
        <taxon>Bacillati</taxon>
        <taxon>Actinomycetota</taxon>
        <taxon>Actinomycetes</taxon>
        <taxon>Kitasatosporales</taxon>
        <taxon>Streptomycetaceae</taxon>
        <taxon>Streptomyces</taxon>
    </lineage>
</organism>
<dbReference type="Proteomes" id="UP000670475">
    <property type="component" value="Unassembled WGS sequence"/>
</dbReference>
<accession>A0A940RW61</accession>
<proteinExistence type="predicted"/>
<feature type="compositionally biased region" description="Acidic residues" evidence="1">
    <location>
        <begin position="181"/>
        <end position="199"/>
    </location>
</feature>
<dbReference type="EMBL" id="JAGIQL010000086">
    <property type="protein sequence ID" value="MBP0459802.1"/>
    <property type="molecule type" value="Genomic_DNA"/>
</dbReference>
<feature type="region of interest" description="Disordered" evidence="1">
    <location>
        <begin position="1"/>
        <end position="105"/>
    </location>
</feature>
<feature type="compositionally biased region" description="Polar residues" evidence="1">
    <location>
        <begin position="1"/>
        <end position="13"/>
    </location>
</feature>
<evidence type="ECO:0000313" key="3">
    <source>
        <dbReference type="Proteomes" id="UP000670475"/>
    </source>
</evidence>
<protein>
    <submittedName>
        <fullName evidence="2">Uncharacterized protein</fullName>
    </submittedName>
</protein>
<gene>
    <name evidence="2" type="ORF">JFN87_20225</name>
</gene>
<comment type="caution">
    <text evidence="2">The sequence shown here is derived from an EMBL/GenBank/DDBJ whole genome shotgun (WGS) entry which is preliminary data.</text>
</comment>
<sequence>MEQRSDTNIQPVQTAGAGVDPAYVPGLVNVRAPEAEAEEPEAGKDTSAPSAPPEEDAAPAGAPEAGETPEAAAAEEPADAEEPAAAADGPSFEASDRRGSVVADSTGVRFTLDDQAADFRWDEIGAVEIATPRFGKRFSVIVHVGARRWYETEVDAPNRATLKRWSDELDAVLDAYFEEGRSEEDEPAQADAAEAEDDSTASGTEAKAEAKDEDDAKAKDDANA</sequence>